<dbReference type="EMBL" id="CMVM020000286">
    <property type="status" value="NOT_ANNOTATED_CDS"/>
    <property type="molecule type" value="Genomic_DNA"/>
</dbReference>
<sequence>MEMEYGRFDEKCHQIKTWNNVKNNTLLKNNSNNERNIATKPASNLAKQCIHMRDCTKNYLHHLGIVSTSMIRIPDHFTILQCLREACFQYSLKENNTVIIVAFQMEGYFDARLMGTERRLKEIEEEPVSQRPKINEEEVERAHIGDEKAEDRPIEVQWTLLPGNNWPTEAEWTP</sequence>
<name>A0A8R1U2G3_ONCVO</name>
<organism evidence="2 3">
    <name type="scientific">Onchocerca volvulus</name>
    <dbReference type="NCBI Taxonomy" id="6282"/>
    <lineage>
        <taxon>Eukaryota</taxon>
        <taxon>Metazoa</taxon>
        <taxon>Ecdysozoa</taxon>
        <taxon>Nematoda</taxon>
        <taxon>Chromadorea</taxon>
        <taxon>Rhabditida</taxon>
        <taxon>Spirurina</taxon>
        <taxon>Spiruromorpha</taxon>
        <taxon>Filarioidea</taxon>
        <taxon>Onchocercidae</taxon>
        <taxon>Onchocerca</taxon>
    </lineage>
</organism>
<reference evidence="3" key="1">
    <citation type="submission" date="2013-10" db="EMBL/GenBank/DDBJ databases">
        <title>Genome sequencing of Onchocerca volvulus.</title>
        <authorList>
            <person name="Cotton J."/>
            <person name="Tsai J."/>
            <person name="Stanley E."/>
            <person name="Tracey A."/>
            <person name="Holroyd N."/>
            <person name="Lustigman S."/>
            <person name="Berriman M."/>
        </authorList>
    </citation>
    <scope>NUCLEOTIDE SEQUENCE</scope>
</reference>
<evidence type="ECO:0000256" key="1">
    <source>
        <dbReference type="SAM" id="MobiDB-lite"/>
    </source>
</evidence>
<reference evidence="2" key="2">
    <citation type="submission" date="2022-06" db="UniProtKB">
        <authorList>
            <consortium name="EnsemblMetazoa"/>
        </authorList>
    </citation>
    <scope>IDENTIFICATION</scope>
</reference>
<protein>
    <submittedName>
        <fullName evidence="2">Uncharacterized protein</fullName>
    </submittedName>
</protein>
<proteinExistence type="predicted"/>
<dbReference type="EnsemblMetazoa" id="OVOC9671.1">
    <property type="protein sequence ID" value="OVOC9671.1"/>
    <property type="gene ID" value="WBGene00246480"/>
</dbReference>
<feature type="compositionally biased region" description="Basic and acidic residues" evidence="1">
    <location>
        <begin position="133"/>
        <end position="146"/>
    </location>
</feature>
<feature type="region of interest" description="Disordered" evidence="1">
    <location>
        <begin position="125"/>
        <end position="146"/>
    </location>
</feature>
<evidence type="ECO:0000313" key="3">
    <source>
        <dbReference type="Proteomes" id="UP000024404"/>
    </source>
</evidence>
<dbReference type="Proteomes" id="UP000024404">
    <property type="component" value="Unassembled WGS sequence"/>
</dbReference>
<evidence type="ECO:0000313" key="2">
    <source>
        <dbReference type="EnsemblMetazoa" id="OVOC9671.1"/>
    </source>
</evidence>
<dbReference type="AlphaFoldDB" id="A0A8R1U2G3"/>
<accession>A0A8R1U2G3</accession>
<keyword evidence="3" id="KW-1185">Reference proteome</keyword>